<keyword evidence="2" id="KW-1185">Reference proteome</keyword>
<reference evidence="1 2" key="1">
    <citation type="journal article" date="2023" name="Arcadia Sci">
        <title>De novo assembly of a long-read Amblyomma americanum tick genome.</title>
        <authorList>
            <person name="Chou S."/>
            <person name="Poskanzer K.E."/>
            <person name="Rollins M."/>
            <person name="Thuy-Boun P.S."/>
        </authorList>
    </citation>
    <scope>NUCLEOTIDE SEQUENCE [LARGE SCALE GENOMIC DNA]</scope>
    <source>
        <strain evidence="1">F_SG_1</strain>
        <tissue evidence="1">Salivary glands</tissue>
    </source>
</reference>
<dbReference type="GO" id="GO:0005886">
    <property type="term" value="C:plasma membrane"/>
    <property type="evidence" value="ECO:0007669"/>
    <property type="project" value="TreeGrafter"/>
</dbReference>
<dbReference type="PANTHER" id="PTHR11733:SF241">
    <property type="entry name" value="GH26575P-RELATED"/>
    <property type="match status" value="1"/>
</dbReference>
<dbReference type="Proteomes" id="UP001321473">
    <property type="component" value="Unassembled WGS sequence"/>
</dbReference>
<accession>A0AAQ4DE91</accession>
<dbReference type="PANTHER" id="PTHR11733">
    <property type="entry name" value="ZINC METALLOPROTEASE FAMILY M13 NEPRILYSIN-RELATED"/>
    <property type="match status" value="1"/>
</dbReference>
<comment type="caution">
    <text evidence="1">The sequence shown here is derived from an EMBL/GenBank/DDBJ whole genome shotgun (WGS) entry which is preliminary data.</text>
</comment>
<dbReference type="GO" id="GO:0016485">
    <property type="term" value="P:protein processing"/>
    <property type="evidence" value="ECO:0007669"/>
    <property type="project" value="TreeGrafter"/>
</dbReference>
<gene>
    <name evidence="1" type="ORF">V5799_027952</name>
</gene>
<dbReference type="GO" id="GO:0004222">
    <property type="term" value="F:metalloendopeptidase activity"/>
    <property type="evidence" value="ECO:0007669"/>
    <property type="project" value="InterPro"/>
</dbReference>
<dbReference type="InterPro" id="IPR000718">
    <property type="entry name" value="Peptidase_M13"/>
</dbReference>
<dbReference type="Gene3D" id="3.40.390.10">
    <property type="entry name" value="Collagenase (Catalytic Domain)"/>
    <property type="match status" value="1"/>
</dbReference>
<dbReference type="SUPFAM" id="SSF55486">
    <property type="entry name" value="Metalloproteases ('zincins'), catalytic domain"/>
    <property type="match status" value="2"/>
</dbReference>
<dbReference type="AlphaFoldDB" id="A0AAQ4DE91"/>
<evidence type="ECO:0000313" key="2">
    <source>
        <dbReference type="Proteomes" id="UP001321473"/>
    </source>
</evidence>
<name>A0AAQ4DE91_AMBAM</name>
<proteinExistence type="predicted"/>
<dbReference type="PROSITE" id="PS51885">
    <property type="entry name" value="NEPRILYSIN"/>
    <property type="match status" value="1"/>
</dbReference>
<dbReference type="InterPro" id="IPR024079">
    <property type="entry name" value="MetalloPept_cat_dom_sf"/>
</dbReference>
<evidence type="ECO:0008006" key="3">
    <source>
        <dbReference type="Google" id="ProtNLM"/>
    </source>
</evidence>
<evidence type="ECO:0000313" key="1">
    <source>
        <dbReference type="EMBL" id="KAK8760781.1"/>
    </source>
</evidence>
<organism evidence="1 2">
    <name type="scientific">Amblyomma americanum</name>
    <name type="common">Lone star tick</name>
    <dbReference type="NCBI Taxonomy" id="6943"/>
    <lineage>
        <taxon>Eukaryota</taxon>
        <taxon>Metazoa</taxon>
        <taxon>Ecdysozoa</taxon>
        <taxon>Arthropoda</taxon>
        <taxon>Chelicerata</taxon>
        <taxon>Arachnida</taxon>
        <taxon>Acari</taxon>
        <taxon>Parasitiformes</taxon>
        <taxon>Ixodida</taxon>
        <taxon>Ixodoidea</taxon>
        <taxon>Ixodidae</taxon>
        <taxon>Amblyomminae</taxon>
        <taxon>Amblyomma</taxon>
    </lineage>
</organism>
<dbReference type="EMBL" id="JARKHS020031910">
    <property type="protein sequence ID" value="KAK8760781.1"/>
    <property type="molecule type" value="Genomic_DNA"/>
</dbReference>
<sequence>MSYAICIYVIFLYVPILRFLNKLSPVFNFRPRYMSPGSRFQPTSRQRRHHQKVEALAECESPDCAPELRYLDAVVQANVNPCADFYGHVCYRWTEQHAGEGFLKDAFDRFFRILAGRVLQAPASGFGDKAEGADNLTYLVERTTSVLDRAFPASYVALRLATHRETVLVAPPEAAEADTARLWAHQWPVYREPHGNVILPVPYLERPLMYAVSSNAEVNYATVGVAVAKALSEAVGPYSRWNVSSSETLWESDASFSYSILAGCLRSHADPYIISHPDEPPPTRSSVYKASVFAWMRSARAALDALRDHIWSEKMTDDRWIRAQRVFFKRFCLLSCGSERTDPMSPLERCTWPLLSMPEFRNVFHCSNSTFERYDSSCVAF</sequence>
<protein>
    <recommendedName>
        <fullName evidence="3">M13 family peptidase</fullName>
    </recommendedName>
</protein>